<dbReference type="InterPro" id="IPR052559">
    <property type="entry name" value="V-haloperoxidase"/>
</dbReference>
<dbReference type="PANTHER" id="PTHR34599:SF1">
    <property type="entry name" value="PHOSPHATIDIC ACID PHOSPHATASE TYPE 2_HALOPEROXIDASE DOMAIN-CONTAINING PROTEIN"/>
    <property type="match status" value="1"/>
</dbReference>
<dbReference type="PANTHER" id="PTHR34599">
    <property type="entry name" value="PEROXIDASE-RELATED"/>
    <property type="match status" value="1"/>
</dbReference>
<proteinExistence type="predicted"/>
<organism evidence="3 4">
    <name type="scientific">Aetokthonos hydrillicola Thurmond2011</name>
    <dbReference type="NCBI Taxonomy" id="2712845"/>
    <lineage>
        <taxon>Bacteria</taxon>
        <taxon>Bacillati</taxon>
        <taxon>Cyanobacteriota</taxon>
        <taxon>Cyanophyceae</taxon>
        <taxon>Nostocales</taxon>
        <taxon>Hapalosiphonaceae</taxon>
        <taxon>Aetokthonos</taxon>
    </lineage>
</organism>
<dbReference type="GO" id="GO:0004601">
    <property type="term" value="F:peroxidase activity"/>
    <property type="evidence" value="ECO:0007669"/>
    <property type="project" value="InterPro"/>
</dbReference>
<evidence type="ECO:0000256" key="2">
    <source>
        <dbReference type="SAM" id="Phobius"/>
    </source>
</evidence>
<dbReference type="Proteomes" id="UP000667802">
    <property type="component" value="Unassembled WGS sequence"/>
</dbReference>
<keyword evidence="2" id="KW-0472">Membrane</keyword>
<protein>
    <submittedName>
        <fullName evidence="3">Vanadium-dependent haloperoxidase</fullName>
    </submittedName>
</protein>
<name>A0AAP5M956_9CYAN</name>
<feature type="region of interest" description="Disordered" evidence="1">
    <location>
        <begin position="112"/>
        <end position="138"/>
    </location>
</feature>
<dbReference type="RefSeq" id="WP_243903086.1">
    <property type="nucleotide sequence ID" value="NZ_JAALHA020000010.1"/>
</dbReference>
<dbReference type="SUPFAM" id="SSF48317">
    <property type="entry name" value="Acid phosphatase/Vanadium-dependent haloperoxidase"/>
    <property type="match status" value="1"/>
</dbReference>
<keyword evidence="4" id="KW-1185">Reference proteome</keyword>
<reference evidence="4" key="1">
    <citation type="journal article" date="2021" name="Science">
        <title>Hunting the eagle killer: A cyanobacterial neurotoxin causes vacuolar myelinopathy.</title>
        <authorList>
            <person name="Breinlinger S."/>
            <person name="Phillips T.J."/>
            <person name="Haram B.N."/>
            <person name="Mares J."/>
            <person name="Martinez Yerena J.A."/>
            <person name="Hrouzek P."/>
            <person name="Sobotka R."/>
            <person name="Henderson W.M."/>
            <person name="Schmieder P."/>
            <person name="Williams S.M."/>
            <person name="Lauderdale J.D."/>
            <person name="Wilde H.D."/>
            <person name="Gerrin W."/>
            <person name="Kust A."/>
            <person name="Washington J.W."/>
            <person name="Wagner C."/>
            <person name="Geier B."/>
            <person name="Liebeke M."/>
            <person name="Enke H."/>
            <person name="Niedermeyer T.H.J."/>
            <person name="Wilde S.B."/>
        </authorList>
    </citation>
    <scope>NUCLEOTIDE SEQUENCE [LARGE SCALE GENOMIC DNA]</scope>
    <source>
        <strain evidence="4">Thurmond2011</strain>
    </source>
</reference>
<keyword evidence="2" id="KW-1133">Transmembrane helix</keyword>
<dbReference type="InterPro" id="IPR036938">
    <property type="entry name" value="PAP2/HPO_sf"/>
</dbReference>
<sequence>MPSEPHFDQTSGKNTHRQAEVIANSSQNQATTTSKRSIFSRGRRAFLGRAGLLTATATGIVSGAIASPFSGKKRQDIVQAKDIVGLVNFDYAGFSRKAYDVRIQAARQELDFGVPPHPTNGDEERYPNKIATDTRGLPHNERGEVNLDAYKSFIKALQTRNPDDFENIILGGTRKLVSPQGPLALSLLGLNAAQIQIPVPPTLDSAEQAGEAVELYWQALLRDVSFEKFQDNTDDPKVLAAVEDINKLSVFGGPKQNGRVTPQTLFRGSVNYVDSSTGTARYVTPPGILDGPYISQFLLLNIPFNTQFISPLIRTALPGNDFLTSFDEWLTIQNGGSSGRAIKYDSTRRYISTVRDLGEYVHIGGASYLGALLILSSGVNQSDPVASGIGAPFSPTNPYNNSKTQAAGVGSFAAGYFQALLLLAPSLAIRASYWQKYYVHRRLRPEAYGGLIYNNLVNKTQYPINSEVLNSRALAQTSSTFNTYLLPQAYPEASPTHSSYSGGAAVVAGVSVTLLKAFFDENFVIPNPVQPDPKDPTKVIPYTGKPLTVGGELNKLATNYAIGRSFGGIHWRSDGSAALALGEEVAISILRDEKLGYNEKFSGYTFTKFDGTKITI</sequence>
<evidence type="ECO:0000256" key="1">
    <source>
        <dbReference type="SAM" id="MobiDB-lite"/>
    </source>
</evidence>
<dbReference type="InterPro" id="IPR016119">
    <property type="entry name" value="Br/Cl_peroxidase_C"/>
</dbReference>
<evidence type="ECO:0000313" key="4">
    <source>
        <dbReference type="Proteomes" id="UP000667802"/>
    </source>
</evidence>
<dbReference type="AlphaFoldDB" id="A0AAP5M956"/>
<accession>A0AAP5M956</accession>
<dbReference type="EMBL" id="JAALHA020000010">
    <property type="protein sequence ID" value="MDR9896900.1"/>
    <property type="molecule type" value="Genomic_DNA"/>
</dbReference>
<keyword evidence="2" id="KW-0812">Transmembrane</keyword>
<dbReference type="CDD" id="cd03398">
    <property type="entry name" value="PAP2_haloperoxidase"/>
    <property type="match status" value="1"/>
</dbReference>
<feature type="transmembrane region" description="Helical" evidence="2">
    <location>
        <begin position="46"/>
        <end position="66"/>
    </location>
</feature>
<comment type="caution">
    <text evidence="3">The sequence shown here is derived from an EMBL/GenBank/DDBJ whole genome shotgun (WGS) entry which is preliminary data.</text>
</comment>
<gene>
    <name evidence="3" type="ORF">G7B40_020355</name>
</gene>
<evidence type="ECO:0000313" key="3">
    <source>
        <dbReference type="EMBL" id="MDR9896900.1"/>
    </source>
</evidence>
<dbReference type="Gene3D" id="1.10.606.10">
    <property type="entry name" value="Vanadium-containing Chloroperoxidase, domain 2"/>
    <property type="match status" value="1"/>
</dbReference>